<protein>
    <submittedName>
        <fullName evidence="3">Uncharacterized protein</fullName>
    </submittedName>
</protein>
<proteinExistence type="predicted"/>
<sequence length="125" mass="13787">KVQKAGRPERDSWIKTGIGENGGRHHPEMPKHKQSKAFLEPNCPCCKNMSKRFLIALLSSIGFLVSFGIRCNLGVAIVDMVSNRTNMTKGNNGEDDAIPNCPQQHKIGPPTLIYPALCLLRMSSK</sequence>
<keyword evidence="2" id="KW-0812">Transmembrane</keyword>
<organism evidence="3 4">
    <name type="scientific">Caerostris darwini</name>
    <dbReference type="NCBI Taxonomy" id="1538125"/>
    <lineage>
        <taxon>Eukaryota</taxon>
        <taxon>Metazoa</taxon>
        <taxon>Ecdysozoa</taxon>
        <taxon>Arthropoda</taxon>
        <taxon>Chelicerata</taxon>
        <taxon>Arachnida</taxon>
        <taxon>Araneae</taxon>
        <taxon>Araneomorphae</taxon>
        <taxon>Entelegynae</taxon>
        <taxon>Araneoidea</taxon>
        <taxon>Araneidae</taxon>
        <taxon>Caerostris</taxon>
    </lineage>
</organism>
<accession>A0AAV4Q3Q5</accession>
<evidence type="ECO:0000256" key="1">
    <source>
        <dbReference type="SAM" id="MobiDB-lite"/>
    </source>
</evidence>
<feature type="compositionally biased region" description="Basic and acidic residues" evidence="1">
    <location>
        <begin position="22"/>
        <end position="31"/>
    </location>
</feature>
<evidence type="ECO:0000313" key="3">
    <source>
        <dbReference type="EMBL" id="GIY04568.1"/>
    </source>
</evidence>
<dbReference type="Proteomes" id="UP001054837">
    <property type="component" value="Unassembled WGS sequence"/>
</dbReference>
<feature type="region of interest" description="Disordered" evidence="1">
    <location>
        <begin position="1"/>
        <end position="34"/>
    </location>
</feature>
<feature type="transmembrane region" description="Helical" evidence="2">
    <location>
        <begin position="53"/>
        <end position="78"/>
    </location>
</feature>
<feature type="non-terminal residue" evidence="3">
    <location>
        <position position="1"/>
    </location>
</feature>
<reference evidence="3 4" key="1">
    <citation type="submission" date="2021-06" db="EMBL/GenBank/DDBJ databases">
        <title>Caerostris darwini draft genome.</title>
        <authorList>
            <person name="Kono N."/>
            <person name="Arakawa K."/>
        </authorList>
    </citation>
    <scope>NUCLEOTIDE SEQUENCE [LARGE SCALE GENOMIC DNA]</scope>
</reference>
<dbReference type="AlphaFoldDB" id="A0AAV4Q3Q5"/>
<name>A0AAV4Q3Q5_9ARAC</name>
<keyword evidence="2" id="KW-0472">Membrane</keyword>
<evidence type="ECO:0000313" key="4">
    <source>
        <dbReference type="Proteomes" id="UP001054837"/>
    </source>
</evidence>
<feature type="compositionally biased region" description="Basic and acidic residues" evidence="1">
    <location>
        <begin position="1"/>
        <end position="13"/>
    </location>
</feature>
<keyword evidence="4" id="KW-1185">Reference proteome</keyword>
<keyword evidence="2" id="KW-1133">Transmembrane helix</keyword>
<dbReference type="EMBL" id="BPLQ01003945">
    <property type="protein sequence ID" value="GIY04568.1"/>
    <property type="molecule type" value="Genomic_DNA"/>
</dbReference>
<gene>
    <name evidence="3" type="primary">AVEN_84515_1</name>
    <name evidence="3" type="ORF">CDAR_306561</name>
</gene>
<comment type="caution">
    <text evidence="3">The sequence shown here is derived from an EMBL/GenBank/DDBJ whole genome shotgun (WGS) entry which is preliminary data.</text>
</comment>
<evidence type="ECO:0000256" key="2">
    <source>
        <dbReference type="SAM" id="Phobius"/>
    </source>
</evidence>